<dbReference type="InterPro" id="IPR020070">
    <property type="entry name" value="Ribosomal_bL9_N"/>
</dbReference>
<dbReference type="InterPro" id="IPR036935">
    <property type="entry name" value="Ribosomal_bL9_N_sf"/>
</dbReference>
<dbReference type="InterPro" id="IPR009027">
    <property type="entry name" value="Ribosomal_bL9/RNase_H1_N"/>
</dbReference>
<dbReference type="InterPro" id="IPR000244">
    <property type="entry name" value="Ribosomal_bL9"/>
</dbReference>
<dbReference type="Pfam" id="PF01281">
    <property type="entry name" value="Ribosomal_L9_N"/>
    <property type="match status" value="1"/>
</dbReference>
<keyword evidence="2 7" id="KW-0699">rRNA-binding</keyword>
<dbReference type="GO" id="GO:0006412">
    <property type="term" value="P:translation"/>
    <property type="evidence" value="ECO:0007669"/>
    <property type="project" value="UniProtKB-UniRule"/>
</dbReference>
<evidence type="ECO:0000256" key="4">
    <source>
        <dbReference type="ARBA" id="ARBA00022980"/>
    </source>
</evidence>
<keyword evidence="5 7" id="KW-0687">Ribonucleoprotein</keyword>
<dbReference type="HAMAP" id="MF_00503">
    <property type="entry name" value="Ribosomal_bL9"/>
    <property type="match status" value="1"/>
</dbReference>
<dbReference type="Gene3D" id="3.10.430.100">
    <property type="entry name" value="Ribosomal protein L9, C-terminal domain"/>
    <property type="match status" value="1"/>
</dbReference>
<dbReference type="PANTHER" id="PTHR21368">
    <property type="entry name" value="50S RIBOSOMAL PROTEIN L9"/>
    <property type="match status" value="1"/>
</dbReference>
<dbReference type="OrthoDB" id="9788336at2"/>
<dbReference type="Pfam" id="PF03948">
    <property type="entry name" value="Ribosomal_L9_C"/>
    <property type="match status" value="1"/>
</dbReference>
<dbReference type="GO" id="GO:0005840">
    <property type="term" value="C:ribosome"/>
    <property type="evidence" value="ECO:0007669"/>
    <property type="project" value="UniProtKB-KW"/>
</dbReference>
<comment type="similarity">
    <text evidence="1 7">Belongs to the bacterial ribosomal protein bL9 family.</text>
</comment>
<dbReference type="GO" id="GO:1990904">
    <property type="term" value="C:ribonucleoprotein complex"/>
    <property type="evidence" value="ECO:0007669"/>
    <property type="project" value="UniProtKB-KW"/>
</dbReference>
<comment type="caution">
    <text evidence="10">The sequence shown here is derived from an EMBL/GenBank/DDBJ whole genome shotgun (WGS) entry which is preliminary data.</text>
</comment>
<sequence>MEVILLERVEKLGQMGDVVKVRPGFARNFLLPNKKALRATKSNLDQFKDRRAQLEAENLTKRKEAEQVAAKLDGMAVVLVRQASEMGNLFGSVTARDIADAVTAAGVTVDKRQVVIDRPIKTLGLFDLRVVLHPEVAVTVKANVARSQEEAETQAKTGEAYVNNEPVDEIEELILAAEDAAAERLEMGDDDDR</sequence>
<dbReference type="AlphaFoldDB" id="A0A154WEJ7"/>
<accession>A0A154WEJ7</accession>
<gene>
    <name evidence="7" type="primary">rplI</name>
    <name evidence="10" type="ORF">AUP43_05610</name>
</gene>
<keyword evidence="11" id="KW-1185">Reference proteome</keyword>
<dbReference type="InterPro" id="IPR036791">
    <property type="entry name" value="Ribosomal_bL9_C_sf"/>
</dbReference>
<dbReference type="GO" id="GO:0003735">
    <property type="term" value="F:structural constituent of ribosome"/>
    <property type="evidence" value="ECO:0007669"/>
    <property type="project" value="InterPro"/>
</dbReference>
<feature type="domain" description="Ribosomal protein L9" evidence="9">
    <location>
        <begin position="13"/>
        <end position="40"/>
    </location>
</feature>
<evidence type="ECO:0000256" key="2">
    <source>
        <dbReference type="ARBA" id="ARBA00022730"/>
    </source>
</evidence>
<keyword evidence="4 7" id="KW-0689">Ribosomal protein</keyword>
<reference evidence="10 11" key="1">
    <citation type="submission" date="2015-12" db="EMBL/GenBank/DDBJ databases">
        <title>Genome sequence of Oceanibaculum pacificum MCCC 1A02656.</title>
        <authorList>
            <person name="Lu L."/>
            <person name="Lai Q."/>
            <person name="Shao Z."/>
            <person name="Qian P."/>
        </authorList>
    </citation>
    <scope>NUCLEOTIDE SEQUENCE [LARGE SCALE GENOMIC DNA]</scope>
    <source>
        <strain evidence="10 11">MCCC 1A02656</strain>
    </source>
</reference>
<evidence type="ECO:0000313" key="11">
    <source>
        <dbReference type="Proteomes" id="UP000076400"/>
    </source>
</evidence>
<dbReference type="NCBIfam" id="TIGR00158">
    <property type="entry name" value="L9"/>
    <property type="match status" value="1"/>
</dbReference>
<dbReference type="SUPFAM" id="SSF55653">
    <property type="entry name" value="Ribosomal protein L9 C-domain"/>
    <property type="match status" value="1"/>
</dbReference>
<comment type="function">
    <text evidence="7">Binds to the 23S rRNA.</text>
</comment>
<feature type="coiled-coil region" evidence="8">
    <location>
        <begin position="37"/>
        <end position="71"/>
    </location>
</feature>
<dbReference type="InterPro" id="IPR020069">
    <property type="entry name" value="Ribosomal_bL9_C"/>
</dbReference>
<dbReference type="Proteomes" id="UP000076400">
    <property type="component" value="Unassembled WGS sequence"/>
</dbReference>
<evidence type="ECO:0000256" key="1">
    <source>
        <dbReference type="ARBA" id="ARBA00010605"/>
    </source>
</evidence>
<dbReference type="PROSITE" id="PS00651">
    <property type="entry name" value="RIBOSOMAL_L9"/>
    <property type="match status" value="1"/>
</dbReference>
<keyword evidence="3 7" id="KW-0694">RNA-binding</keyword>
<dbReference type="Gene3D" id="3.40.5.10">
    <property type="entry name" value="Ribosomal protein L9, N-terminal domain"/>
    <property type="match status" value="1"/>
</dbReference>
<evidence type="ECO:0000256" key="8">
    <source>
        <dbReference type="SAM" id="Coils"/>
    </source>
</evidence>
<dbReference type="SUPFAM" id="SSF55658">
    <property type="entry name" value="L9 N-domain-like"/>
    <property type="match status" value="1"/>
</dbReference>
<evidence type="ECO:0000256" key="3">
    <source>
        <dbReference type="ARBA" id="ARBA00022884"/>
    </source>
</evidence>
<dbReference type="STRING" id="580166.AUP43_05610"/>
<dbReference type="RefSeq" id="WP_067553426.1">
    <property type="nucleotide sequence ID" value="NZ_LPXN01000068.1"/>
</dbReference>
<keyword evidence="8" id="KW-0175">Coiled coil</keyword>
<dbReference type="GO" id="GO:0019843">
    <property type="term" value="F:rRNA binding"/>
    <property type="evidence" value="ECO:0007669"/>
    <property type="project" value="UniProtKB-UniRule"/>
</dbReference>
<dbReference type="EMBL" id="LPXN01000068">
    <property type="protein sequence ID" value="KZD11953.1"/>
    <property type="molecule type" value="Genomic_DNA"/>
</dbReference>
<evidence type="ECO:0000256" key="7">
    <source>
        <dbReference type="HAMAP-Rule" id="MF_00503"/>
    </source>
</evidence>
<dbReference type="InterPro" id="IPR020594">
    <property type="entry name" value="Ribosomal_bL9_bac/chp"/>
</dbReference>
<organism evidence="10 11">
    <name type="scientific">Oceanibaculum pacificum</name>
    <dbReference type="NCBI Taxonomy" id="580166"/>
    <lineage>
        <taxon>Bacteria</taxon>
        <taxon>Pseudomonadati</taxon>
        <taxon>Pseudomonadota</taxon>
        <taxon>Alphaproteobacteria</taxon>
        <taxon>Rhodospirillales</taxon>
        <taxon>Oceanibaculaceae</taxon>
        <taxon>Oceanibaculum</taxon>
    </lineage>
</organism>
<evidence type="ECO:0000259" key="9">
    <source>
        <dbReference type="PROSITE" id="PS00651"/>
    </source>
</evidence>
<protein>
    <recommendedName>
        <fullName evidence="6 7">Large ribosomal subunit protein bL9</fullName>
    </recommendedName>
</protein>
<evidence type="ECO:0000256" key="5">
    <source>
        <dbReference type="ARBA" id="ARBA00023274"/>
    </source>
</evidence>
<name>A0A154WEJ7_9PROT</name>
<evidence type="ECO:0000256" key="6">
    <source>
        <dbReference type="ARBA" id="ARBA00035292"/>
    </source>
</evidence>
<evidence type="ECO:0000313" key="10">
    <source>
        <dbReference type="EMBL" id="KZD11953.1"/>
    </source>
</evidence>
<proteinExistence type="inferred from homology"/>